<evidence type="ECO:0000256" key="1">
    <source>
        <dbReference type="SAM" id="MobiDB-lite"/>
    </source>
</evidence>
<dbReference type="RefSeq" id="WP_182556115.1">
    <property type="nucleotide sequence ID" value="NZ_WEKV01000008.1"/>
</dbReference>
<comment type="caution">
    <text evidence="2">The sequence shown here is derived from an EMBL/GenBank/DDBJ whole genome shotgun (WGS) entry which is preliminary data.</text>
</comment>
<gene>
    <name evidence="2" type="ORF">F8B43_1334</name>
</gene>
<dbReference type="EMBL" id="WEKV01000008">
    <property type="protein sequence ID" value="KAB7785933.1"/>
    <property type="molecule type" value="Genomic_DNA"/>
</dbReference>
<dbReference type="AlphaFoldDB" id="A0A833N176"/>
<feature type="region of interest" description="Disordered" evidence="1">
    <location>
        <begin position="1"/>
        <end position="28"/>
    </location>
</feature>
<name>A0A833N176_9HYPH</name>
<protein>
    <recommendedName>
        <fullName evidence="4">BrnA antitoxin family protein</fullName>
    </recommendedName>
</protein>
<evidence type="ECO:0000313" key="3">
    <source>
        <dbReference type="Proteomes" id="UP000469949"/>
    </source>
</evidence>
<evidence type="ECO:0008006" key="4">
    <source>
        <dbReference type="Google" id="ProtNLM"/>
    </source>
</evidence>
<proteinExistence type="predicted"/>
<organism evidence="2 3">
    <name type="scientific">Methylorubrum populi</name>
    <dbReference type="NCBI Taxonomy" id="223967"/>
    <lineage>
        <taxon>Bacteria</taxon>
        <taxon>Pseudomonadati</taxon>
        <taxon>Pseudomonadota</taxon>
        <taxon>Alphaproteobacteria</taxon>
        <taxon>Hyphomicrobiales</taxon>
        <taxon>Methylobacteriaceae</taxon>
        <taxon>Methylorubrum</taxon>
    </lineage>
</organism>
<evidence type="ECO:0000313" key="2">
    <source>
        <dbReference type="EMBL" id="KAB7785933.1"/>
    </source>
</evidence>
<accession>A0A833N176</accession>
<dbReference type="Pfam" id="PF14384">
    <property type="entry name" value="BrnA_antitoxin"/>
    <property type="match status" value="1"/>
</dbReference>
<dbReference type="Proteomes" id="UP000469949">
    <property type="component" value="Unassembled WGS sequence"/>
</dbReference>
<dbReference type="InterPro" id="IPR025528">
    <property type="entry name" value="BrnA_antitoxin"/>
</dbReference>
<sequence length="109" mass="12068">MTEKSTRPRGKLVRFDSLDDMPPAPPLSSAFKALTDEAIEHRAADDPDAGAIPAEFWDTATPVEAETKEQITLRLDPDVLRHFRSTGKGYQSRINAVLKSYVRAKEKAG</sequence>
<reference evidence="2 3" key="1">
    <citation type="submission" date="2019-10" db="EMBL/GenBank/DDBJ databases">
        <title>Draft Genome Sequence of the Caffeine Degrading Methylotroph Methylorubrum populi PINKEL.</title>
        <authorList>
            <person name="Dawson S.C."/>
            <person name="Zhang X."/>
            <person name="Wright M.E."/>
            <person name="Sharma G."/>
            <person name="Langner J.T."/>
            <person name="Ditty J.L."/>
            <person name="Subuyuj G.A."/>
        </authorList>
    </citation>
    <scope>NUCLEOTIDE SEQUENCE [LARGE SCALE GENOMIC DNA]</scope>
    <source>
        <strain evidence="2 3">Pinkel</strain>
    </source>
</reference>